<proteinExistence type="predicted"/>
<name>A0AAU8CY44_9HYPH</name>
<evidence type="ECO:0000256" key="1">
    <source>
        <dbReference type="ARBA" id="ARBA00022679"/>
    </source>
</evidence>
<dbReference type="CDD" id="cd04301">
    <property type="entry name" value="NAT_SF"/>
    <property type="match status" value="1"/>
</dbReference>
<accession>A0AAU8CY44</accession>
<gene>
    <name evidence="4" type="ORF">ABVK50_24650</name>
</gene>
<dbReference type="InterPro" id="IPR050832">
    <property type="entry name" value="Bact_Acetyltransf"/>
</dbReference>
<dbReference type="PROSITE" id="PS51186">
    <property type="entry name" value="GNAT"/>
    <property type="match status" value="1"/>
</dbReference>
<keyword evidence="1 4" id="KW-0808">Transferase</keyword>
<dbReference type="RefSeq" id="WP_353645825.1">
    <property type="nucleotide sequence ID" value="NZ_CP159253.1"/>
</dbReference>
<sequence length="98" mass="11193">MQNTREKTRHKGTMVAVYVAPDWRAARLGRKLVERIITHAQALGVMLQCTVTAENTAARRLYRSLGFQSYGLERDALCVDGRFFDEELLALDLRRPAK</sequence>
<dbReference type="AlphaFoldDB" id="A0AAU8CY44"/>
<dbReference type="SUPFAM" id="SSF55729">
    <property type="entry name" value="Acyl-CoA N-acyltransferases (Nat)"/>
    <property type="match status" value="1"/>
</dbReference>
<dbReference type="InterPro" id="IPR016181">
    <property type="entry name" value="Acyl_CoA_acyltransferase"/>
</dbReference>
<dbReference type="GO" id="GO:0016747">
    <property type="term" value="F:acyltransferase activity, transferring groups other than amino-acyl groups"/>
    <property type="evidence" value="ECO:0007669"/>
    <property type="project" value="InterPro"/>
</dbReference>
<dbReference type="Gene3D" id="3.40.630.30">
    <property type="match status" value="1"/>
</dbReference>
<dbReference type="EC" id="2.3.1.-" evidence="4"/>
<evidence type="ECO:0000313" key="4">
    <source>
        <dbReference type="EMBL" id="XCG51743.1"/>
    </source>
</evidence>
<dbReference type="EMBL" id="CP159253">
    <property type="protein sequence ID" value="XCG51743.1"/>
    <property type="molecule type" value="Genomic_DNA"/>
</dbReference>
<evidence type="ECO:0000259" key="3">
    <source>
        <dbReference type="PROSITE" id="PS51186"/>
    </source>
</evidence>
<organism evidence="4">
    <name type="scientific">Mesorhizobium sp. WSM2240</name>
    <dbReference type="NCBI Taxonomy" id="3228851"/>
    <lineage>
        <taxon>Bacteria</taxon>
        <taxon>Pseudomonadati</taxon>
        <taxon>Pseudomonadota</taxon>
        <taxon>Alphaproteobacteria</taxon>
        <taxon>Hyphomicrobiales</taxon>
        <taxon>Phyllobacteriaceae</taxon>
        <taxon>Mesorhizobium</taxon>
    </lineage>
</organism>
<protein>
    <submittedName>
        <fullName evidence="4">GNAT family N-acetyltransferase</fullName>
        <ecNumber evidence="4">2.3.1.-</ecNumber>
    </submittedName>
</protein>
<dbReference type="Pfam" id="PF00583">
    <property type="entry name" value="Acetyltransf_1"/>
    <property type="match status" value="1"/>
</dbReference>
<feature type="domain" description="N-acetyltransferase" evidence="3">
    <location>
        <begin position="1"/>
        <end position="98"/>
    </location>
</feature>
<keyword evidence="2 4" id="KW-0012">Acyltransferase</keyword>
<evidence type="ECO:0000256" key="2">
    <source>
        <dbReference type="ARBA" id="ARBA00023315"/>
    </source>
</evidence>
<dbReference type="InterPro" id="IPR000182">
    <property type="entry name" value="GNAT_dom"/>
</dbReference>
<dbReference type="PANTHER" id="PTHR43877">
    <property type="entry name" value="AMINOALKYLPHOSPHONATE N-ACETYLTRANSFERASE-RELATED-RELATED"/>
    <property type="match status" value="1"/>
</dbReference>
<reference evidence="4" key="1">
    <citation type="submission" date="2024-06" db="EMBL/GenBank/DDBJ databases">
        <title>Mesorhizobium karijinii sp. nov., a symbiont of the iconic Swainsona formosa from arid Australia.</title>
        <authorList>
            <person name="Hill Y.J."/>
            <person name="Watkin E.L.J."/>
            <person name="O'Hara G.W."/>
            <person name="Terpolilli J."/>
            <person name="Tye M.L."/>
            <person name="Kohlmeier M.G."/>
        </authorList>
    </citation>
    <scope>NUCLEOTIDE SEQUENCE</scope>
    <source>
        <strain evidence="4">WSM2240</strain>
    </source>
</reference>